<organism evidence="3">
    <name type="scientific">Anopheles darlingi</name>
    <name type="common">Mosquito</name>
    <dbReference type="NCBI Taxonomy" id="43151"/>
    <lineage>
        <taxon>Eukaryota</taxon>
        <taxon>Metazoa</taxon>
        <taxon>Ecdysozoa</taxon>
        <taxon>Arthropoda</taxon>
        <taxon>Hexapoda</taxon>
        <taxon>Insecta</taxon>
        <taxon>Pterygota</taxon>
        <taxon>Neoptera</taxon>
        <taxon>Endopterygota</taxon>
        <taxon>Diptera</taxon>
        <taxon>Nematocera</taxon>
        <taxon>Culicoidea</taxon>
        <taxon>Culicidae</taxon>
        <taxon>Anophelinae</taxon>
        <taxon>Anopheles</taxon>
    </lineage>
</organism>
<keyword evidence="2" id="KW-0732">Signal</keyword>
<feature type="region of interest" description="Disordered" evidence="1">
    <location>
        <begin position="32"/>
        <end position="75"/>
    </location>
</feature>
<accession>A0A2M4DBJ6</accession>
<evidence type="ECO:0000256" key="1">
    <source>
        <dbReference type="SAM" id="MobiDB-lite"/>
    </source>
</evidence>
<evidence type="ECO:0000313" key="3">
    <source>
        <dbReference type="EMBL" id="MBW74954.1"/>
    </source>
</evidence>
<protein>
    <submittedName>
        <fullName evidence="3">Putative secreted protein</fullName>
    </submittedName>
</protein>
<name>A0A2M4DBJ6_ANODA</name>
<sequence length="75" mass="7912">MMTLPLCSAAAVLSLRMADPTNTPCAHEFASYTSGTPWGRRPPNRIAEIGTPSESSQAGSMIGHWPAGAQNRELG</sequence>
<dbReference type="EMBL" id="GGFL01010776">
    <property type="protein sequence ID" value="MBW74954.1"/>
    <property type="molecule type" value="Transcribed_RNA"/>
</dbReference>
<dbReference type="AlphaFoldDB" id="A0A2M4DBJ6"/>
<feature type="chain" id="PRO_5014772924" evidence="2">
    <location>
        <begin position="19"/>
        <end position="75"/>
    </location>
</feature>
<proteinExistence type="predicted"/>
<reference evidence="3" key="1">
    <citation type="submission" date="2018-01" db="EMBL/GenBank/DDBJ databases">
        <title>An insight into the sialome of Amazonian anophelines.</title>
        <authorList>
            <person name="Ribeiro J.M."/>
            <person name="Scarpassa V."/>
            <person name="Calvo E."/>
        </authorList>
    </citation>
    <scope>NUCLEOTIDE SEQUENCE</scope>
</reference>
<evidence type="ECO:0000256" key="2">
    <source>
        <dbReference type="SAM" id="SignalP"/>
    </source>
</evidence>
<feature type="signal peptide" evidence="2">
    <location>
        <begin position="1"/>
        <end position="18"/>
    </location>
</feature>